<evidence type="ECO:0000256" key="4">
    <source>
        <dbReference type="ARBA" id="ARBA00023163"/>
    </source>
</evidence>
<dbReference type="SUPFAM" id="SSF53850">
    <property type="entry name" value="Periplasmic binding protein-like II"/>
    <property type="match status" value="1"/>
</dbReference>
<keyword evidence="4" id="KW-0804">Transcription</keyword>
<dbReference type="PROSITE" id="PS50931">
    <property type="entry name" value="HTH_LYSR"/>
    <property type="match status" value="1"/>
</dbReference>
<dbReference type="InterPro" id="IPR036390">
    <property type="entry name" value="WH_DNA-bd_sf"/>
</dbReference>
<feature type="domain" description="HTH lysR-type" evidence="5">
    <location>
        <begin position="5"/>
        <end position="62"/>
    </location>
</feature>
<dbReference type="InterPro" id="IPR005119">
    <property type="entry name" value="LysR_subst-bd"/>
</dbReference>
<dbReference type="RefSeq" id="WP_162525068.1">
    <property type="nucleotide sequence ID" value="NZ_CP116669.1"/>
</dbReference>
<protein>
    <submittedName>
        <fullName evidence="6">LysR family transcriptional regulator</fullName>
    </submittedName>
</protein>
<sequence length="311" mass="34444">MHSSERLKGIDVFVCVADLGSFAAAAQRLNLTSSAVSKGIARLEARLGLRLFERTTRRLALTDAGQTFYKTCSRVLADLEESELSLHEDYFEPRGRVRIDLPAAYGRLHVLPVILDYVKRHHQLQPHVSFTDSFVNPTEQGIDIVVRIGGPDVWPDELGHQFIGAQRVIFCASPAYLQARGTPVDERDLHAHDCVVYGQSDGLGSPWHMTGTQPGEMERRFMPARLAIGDGEGVVQAVLQGLGITQVPTWLVNQQLACGELVEVLPHLATEGLPMNVVWLRKREALPRVRALLDVLLQSLRMDGHVLQPGD</sequence>
<name>A0ABY7RG88_9PSED</name>
<dbReference type="SUPFAM" id="SSF46785">
    <property type="entry name" value="Winged helix' DNA-binding domain"/>
    <property type="match status" value="1"/>
</dbReference>
<reference evidence="6 7" key="1">
    <citation type="journal article" date="2020" name="Front. Microbiol.">
        <title>Toward Biorecycling: Isolation of a Soil Bacterium That Grows on a Polyurethane Oligomer and Monomer.</title>
        <authorList>
            <person name="Espinosa M.J.C."/>
            <person name="Blanco A.C."/>
            <person name="Schmidgall T."/>
            <person name="Atanasoff-Kardjalieff A.K."/>
            <person name="Kappelmeyer U."/>
            <person name="Tischler D."/>
            <person name="Pieper D.H."/>
            <person name="Heipieper H.J."/>
            <person name="Eberlein C."/>
        </authorList>
    </citation>
    <scope>NUCLEOTIDE SEQUENCE [LARGE SCALE GENOMIC DNA]</scope>
    <source>
        <strain evidence="6 7">TDA1</strain>
    </source>
</reference>
<evidence type="ECO:0000313" key="7">
    <source>
        <dbReference type="Proteomes" id="UP001214301"/>
    </source>
</evidence>
<dbReference type="Gene3D" id="1.10.10.10">
    <property type="entry name" value="Winged helix-like DNA-binding domain superfamily/Winged helix DNA-binding domain"/>
    <property type="match status" value="1"/>
</dbReference>
<dbReference type="Pfam" id="PF00126">
    <property type="entry name" value="HTH_1"/>
    <property type="match status" value="1"/>
</dbReference>
<evidence type="ECO:0000256" key="3">
    <source>
        <dbReference type="ARBA" id="ARBA00023125"/>
    </source>
</evidence>
<organism evidence="6 7">
    <name type="scientific">Pseudomonas capeferrum</name>
    <dbReference type="NCBI Taxonomy" id="1495066"/>
    <lineage>
        <taxon>Bacteria</taxon>
        <taxon>Pseudomonadati</taxon>
        <taxon>Pseudomonadota</taxon>
        <taxon>Gammaproteobacteria</taxon>
        <taxon>Pseudomonadales</taxon>
        <taxon>Pseudomonadaceae</taxon>
        <taxon>Pseudomonas</taxon>
    </lineage>
</organism>
<evidence type="ECO:0000256" key="1">
    <source>
        <dbReference type="ARBA" id="ARBA00009437"/>
    </source>
</evidence>
<accession>A0ABY7RG88</accession>
<dbReference type="PRINTS" id="PR00039">
    <property type="entry name" value="HTHLYSR"/>
</dbReference>
<dbReference type="InterPro" id="IPR036388">
    <property type="entry name" value="WH-like_DNA-bd_sf"/>
</dbReference>
<dbReference type="InterPro" id="IPR000847">
    <property type="entry name" value="LysR_HTH_N"/>
</dbReference>
<dbReference type="InterPro" id="IPR058163">
    <property type="entry name" value="LysR-type_TF_proteobact-type"/>
</dbReference>
<dbReference type="CDD" id="cd08475">
    <property type="entry name" value="PBP2_CrgA_like_6"/>
    <property type="match status" value="1"/>
</dbReference>
<proteinExistence type="inferred from homology"/>
<dbReference type="Gene3D" id="3.40.190.290">
    <property type="match status" value="1"/>
</dbReference>
<dbReference type="PANTHER" id="PTHR30537:SF5">
    <property type="entry name" value="HTH-TYPE TRANSCRIPTIONAL ACTIVATOR TTDR-RELATED"/>
    <property type="match status" value="1"/>
</dbReference>
<dbReference type="Proteomes" id="UP001214301">
    <property type="component" value="Chromosome"/>
</dbReference>
<dbReference type="Pfam" id="PF03466">
    <property type="entry name" value="LysR_substrate"/>
    <property type="match status" value="1"/>
</dbReference>
<evidence type="ECO:0000259" key="5">
    <source>
        <dbReference type="PROSITE" id="PS50931"/>
    </source>
</evidence>
<keyword evidence="3" id="KW-0238">DNA-binding</keyword>
<keyword evidence="2" id="KW-0805">Transcription regulation</keyword>
<gene>
    <name evidence="6" type="ORF">PMC74_12325</name>
</gene>
<evidence type="ECO:0000256" key="2">
    <source>
        <dbReference type="ARBA" id="ARBA00023015"/>
    </source>
</evidence>
<dbReference type="EMBL" id="CP116669">
    <property type="protein sequence ID" value="WCI02623.1"/>
    <property type="molecule type" value="Genomic_DNA"/>
</dbReference>
<comment type="similarity">
    <text evidence="1">Belongs to the LysR transcriptional regulatory family.</text>
</comment>
<evidence type="ECO:0000313" key="6">
    <source>
        <dbReference type="EMBL" id="WCI02623.1"/>
    </source>
</evidence>
<keyword evidence="7" id="KW-1185">Reference proteome</keyword>
<dbReference type="PANTHER" id="PTHR30537">
    <property type="entry name" value="HTH-TYPE TRANSCRIPTIONAL REGULATOR"/>
    <property type="match status" value="1"/>
</dbReference>